<dbReference type="Proteomes" id="UP000582837">
    <property type="component" value="Unassembled WGS sequence"/>
</dbReference>
<evidence type="ECO:0000256" key="3">
    <source>
        <dbReference type="HAMAP-Rule" id="MF_00632"/>
    </source>
</evidence>
<evidence type="ECO:0000313" key="5">
    <source>
        <dbReference type="Proteomes" id="UP000582837"/>
    </source>
</evidence>
<dbReference type="Gene3D" id="3.30.70.990">
    <property type="entry name" value="YajQ-like, domain 2"/>
    <property type="match status" value="1"/>
</dbReference>
<comment type="function">
    <text evidence="3">Nucleotide-binding protein.</text>
</comment>
<keyword evidence="1 3" id="KW-0547">Nucleotide-binding</keyword>
<dbReference type="PANTHER" id="PTHR30476">
    <property type="entry name" value="UPF0234 PROTEIN YAJQ"/>
    <property type="match status" value="1"/>
</dbReference>
<keyword evidence="5" id="KW-1185">Reference proteome</keyword>
<dbReference type="Gene3D" id="3.30.70.860">
    <property type="match status" value="1"/>
</dbReference>
<dbReference type="GO" id="GO:0000166">
    <property type="term" value="F:nucleotide binding"/>
    <property type="evidence" value="ECO:0007669"/>
    <property type="project" value="UniProtKB-UniRule"/>
</dbReference>
<dbReference type="InterPro" id="IPR007551">
    <property type="entry name" value="YajQ/Smlt4090-like"/>
</dbReference>
<dbReference type="InterPro" id="IPR035570">
    <property type="entry name" value="UPF0234_N"/>
</dbReference>
<evidence type="ECO:0000313" key="4">
    <source>
        <dbReference type="EMBL" id="MBB6070243.1"/>
    </source>
</evidence>
<name>A0A841GWR4_9BACT</name>
<evidence type="ECO:0000256" key="2">
    <source>
        <dbReference type="ARBA" id="ARBA00093450"/>
    </source>
</evidence>
<dbReference type="SUPFAM" id="SSF89963">
    <property type="entry name" value="YajQ-like"/>
    <property type="match status" value="2"/>
</dbReference>
<dbReference type="EMBL" id="JACHIA010000004">
    <property type="protein sequence ID" value="MBB6070243.1"/>
    <property type="molecule type" value="Genomic_DNA"/>
</dbReference>
<dbReference type="InterPro" id="IPR036183">
    <property type="entry name" value="YajQ-like_sf"/>
</dbReference>
<comment type="similarity">
    <text evidence="2 3">Belongs to the YajQ family.</text>
</comment>
<dbReference type="GO" id="GO:0005829">
    <property type="term" value="C:cytosol"/>
    <property type="evidence" value="ECO:0007669"/>
    <property type="project" value="TreeGrafter"/>
</dbReference>
<organism evidence="4 5">
    <name type="scientific">Longimicrobium terrae</name>
    <dbReference type="NCBI Taxonomy" id="1639882"/>
    <lineage>
        <taxon>Bacteria</taxon>
        <taxon>Pseudomonadati</taxon>
        <taxon>Gemmatimonadota</taxon>
        <taxon>Longimicrobiia</taxon>
        <taxon>Longimicrobiales</taxon>
        <taxon>Longimicrobiaceae</taxon>
        <taxon>Longimicrobium</taxon>
    </lineage>
</organism>
<dbReference type="AlphaFoldDB" id="A0A841GWR4"/>
<accession>A0A841GWR4</accession>
<protein>
    <recommendedName>
        <fullName evidence="3">Nucleotide-binding protein HNQ61_001862</fullName>
    </recommendedName>
</protein>
<dbReference type="PANTHER" id="PTHR30476:SF0">
    <property type="entry name" value="UPF0234 PROTEIN YAJQ"/>
    <property type="match status" value="1"/>
</dbReference>
<dbReference type="InterPro" id="IPR035571">
    <property type="entry name" value="UPF0234-like_C"/>
</dbReference>
<dbReference type="HAMAP" id="MF_00632">
    <property type="entry name" value="UPF0234"/>
    <property type="match status" value="1"/>
</dbReference>
<dbReference type="CDD" id="cd11740">
    <property type="entry name" value="YajQ_like"/>
    <property type="match status" value="1"/>
</dbReference>
<evidence type="ECO:0000256" key="1">
    <source>
        <dbReference type="ARBA" id="ARBA00022741"/>
    </source>
</evidence>
<reference evidence="4 5" key="1">
    <citation type="submission" date="2020-08" db="EMBL/GenBank/DDBJ databases">
        <title>Genomic Encyclopedia of Type Strains, Phase IV (KMG-IV): sequencing the most valuable type-strain genomes for metagenomic binning, comparative biology and taxonomic classification.</title>
        <authorList>
            <person name="Goeker M."/>
        </authorList>
    </citation>
    <scope>NUCLEOTIDE SEQUENCE [LARGE SCALE GENOMIC DNA]</scope>
    <source>
        <strain evidence="4 5">DSM 29007</strain>
    </source>
</reference>
<proteinExistence type="inferred from homology"/>
<sequence length="167" mass="18481">MAKTSTFDITSSVDLQEVDNAVNQAHKEVAQRYDFKGATVEIEFSKKDGTLKLLADDEYKLTALVDIIQSKLIKRGVPIRNLDYGEVESAFGGKARQTITLVQSISTEKGKEIVKSIKEAGFKKVNAQIQDEQVRVTSASIDDLQAVIAHLKKEDFGLELAFGNFRS</sequence>
<dbReference type="RefSeq" id="WP_170035640.1">
    <property type="nucleotide sequence ID" value="NZ_JABDTL010000001.1"/>
</dbReference>
<dbReference type="NCBIfam" id="NF003819">
    <property type="entry name" value="PRK05412.1"/>
    <property type="match status" value="1"/>
</dbReference>
<dbReference type="Pfam" id="PF04461">
    <property type="entry name" value="YajQ"/>
    <property type="match status" value="1"/>
</dbReference>
<gene>
    <name evidence="4" type="ORF">HNQ61_001862</name>
</gene>
<comment type="caution">
    <text evidence="4">The sequence shown here is derived from an EMBL/GenBank/DDBJ whole genome shotgun (WGS) entry which is preliminary data.</text>
</comment>